<dbReference type="SUPFAM" id="SSF49785">
    <property type="entry name" value="Galactose-binding domain-like"/>
    <property type="match status" value="1"/>
</dbReference>
<keyword evidence="2" id="KW-1185">Reference proteome</keyword>
<sequence length="166" mass="17583">MATSPPYNPIIGNGGFETGLLAPWVSSDVTAATIGTGTQAFAGDHYLNLQTAPGNRANSVYQVLRELNTTATYSLNARVWGPAVSTANYCSAYIHVGTNATTGFIASVDISYDQSGQWLPLGGEFQPQHERLPLYVQAGCTLSGASQTGILLFDEITLTELPPVLE</sequence>
<dbReference type="InterPro" id="IPR008979">
    <property type="entry name" value="Galactose-bd-like_sf"/>
</dbReference>
<evidence type="ECO:0000313" key="2">
    <source>
        <dbReference type="Proteomes" id="UP001610335"/>
    </source>
</evidence>
<dbReference type="Gene3D" id="2.60.120.260">
    <property type="entry name" value="Galactose-binding domain-like"/>
    <property type="match status" value="1"/>
</dbReference>
<proteinExistence type="predicted"/>
<dbReference type="EMBL" id="JBFXLS010000031">
    <property type="protein sequence ID" value="KAL2826268.1"/>
    <property type="molecule type" value="Genomic_DNA"/>
</dbReference>
<accession>A0ABR4IER7</accession>
<evidence type="ECO:0008006" key="3">
    <source>
        <dbReference type="Google" id="ProtNLM"/>
    </source>
</evidence>
<gene>
    <name evidence="1" type="ORF">BDW59DRAFT_161106</name>
</gene>
<reference evidence="1 2" key="1">
    <citation type="submission" date="2024-07" db="EMBL/GenBank/DDBJ databases">
        <title>Section-level genome sequencing and comparative genomics of Aspergillus sections Usti and Cavernicolus.</title>
        <authorList>
            <consortium name="Lawrence Berkeley National Laboratory"/>
            <person name="Nybo J.L."/>
            <person name="Vesth T.C."/>
            <person name="Theobald S."/>
            <person name="Frisvad J.C."/>
            <person name="Larsen T.O."/>
            <person name="Kjaerboelling I."/>
            <person name="Rothschild-Mancinelli K."/>
            <person name="Lyhne E.K."/>
            <person name="Kogle M.E."/>
            <person name="Barry K."/>
            <person name="Clum A."/>
            <person name="Na H."/>
            <person name="Ledsgaard L."/>
            <person name="Lin J."/>
            <person name="Lipzen A."/>
            <person name="Kuo A."/>
            <person name="Riley R."/>
            <person name="Mondo S."/>
            <person name="LaButti K."/>
            <person name="Haridas S."/>
            <person name="Pangalinan J."/>
            <person name="Salamov A.A."/>
            <person name="Simmons B.A."/>
            <person name="Magnuson J.K."/>
            <person name="Chen J."/>
            <person name="Drula E."/>
            <person name="Henrissat B."/>
            <person name="Wiebenga A."/>
            <person name="Lubbers R.J."/>
            <person name="Gomes A.C."/>
            <person name="Makela M.R."/>
            <person name="Stajich J."/>
            <person name="Grigoriev I.V."/>
            <person name="Mortensen U.H."/>
            <person name="De vries R.P."/>
            <person name="Baker S.E."/>
            <person name="Andersen M.R."/>
        </authorList>
    </citation>
    <scope>NUCLEOTIDE SEQUENCE [LARGE SCALE GENOMIC DNA]</scope>
    <source>
        <strain evidence="1 2">CBS 600.67</strain>
    </source>
</reference>
<organism evidence="1 2">
    <name type="scientific">Aspergillus cavernicola</name>
    <dbReference type="NCBI Taxonomy" id="176166"/>
    <lineage>
        <taxon>Eukaryota</taxon>
        <taxon>Fungi</taxon>
        <taxon>Dikarya</taxon>
        <taxon>Ascomycota</taxon>
        <taxon>Pezizomycotina</taxon>
        <taxon>Eurotiomycetes</taxon>
        <taxon>Eurotiomycetidae</taxon>
        <taxon>Eurotiales</taxon>
        <taxon>Aspergillaceae</taxon>
        <taxon>Aspergillus</taxon>
        <taxon>Aspergillus subgen. Nidulantes</taxon>
    </lineage>
</organism>
<evidence type="ECO:0000313" key="1">
    <source>
        <dbReference type="EMBL" id="KAL2826268.1"/>
    </source>
</evidence>
<name>A0ABR4IER7_9EURO</name>
<dbReference type="Proteomes" id="UP001610335">
    <property type="component" value="Unassembled WGS sequence"/>
</dbReference>
<comment type="caution">
    <text evidence="1">The sequence shown here is derived from an EMBL/GenBank/DDBJ whole genome shotgun (WGS) entry which is preliminary data.</text>
</comment>
<protein>
    <recommendedName>
        <fullName evidence="3">CBM-cenC domain-containing protein</fullName>
    </recommendedName>
</protein>